<dbReference type="InterPro" id="IPR055066">
    <property type="entry name" value="AASDHPPT_N"/>
</dbReference>
<organism evidence="5 6">
    <name type="scientific">Ventrimonas faecis</name>
    <dbReference type="NCBI Taxonomy" id="3133170"/>
    <lineage>
        <taxon>Bacteria</taxon>
        <taxon>Bacillati</taxon>
        <taxon>Bacillota</taxon>
        <taxon>Clostridia</taxon>
        <taxon>Lachnospirales</taxon>
        <taxon>Lachnospiraceae</taxon>
        <taxon>Ventrimonas</taxon>
    </lineage>
</organism>
<dbReference type="Pfam" id="PF01648">
    <property type="entry name" value="ACPS"/>
    <property type="match status" value="1"/>
</dbReference>
<feature type="domain" description="4'-phosphopantetheinyl transferase" evidence="3">
    <location>
        <begin position="104"/>
        <end position="203"/>
    </location>
</feature>
<dbReference type="EMBL" id="JBBMFJ010000002">
    <property type="protein sequence ID" value="MEQ2561788.1"/>
    <property type="molecule type" value="Genomic_DNA"/>
</dbReference>
<dbReference type="SUPFAM" id="SSF56214">
    <property type="entry name" value="4'-phosphopantetheinyl transferase"/>
    <property type="match status" value="2"/>
</dbReference>
<evidence type="ECO:0000313" key="5">
    <source>
        <dbReference type="EMBL" id="MEQ2561788.1"/>
    </source>
</evidence>
<name>A0ABV1HIK1_9FIRM</name>
<keyword evidence="2 5" id="KW-0808">Transferase</keyword>
<evidence type="ECO:0000259" key="3">
    <source>
        <dbReference type="Pfam" id="PF01648"/>
    </source>
</evidence>
<protein>
    <submittedName>
        <fullName evidence="5">4'-phosphopantetheinyl transferase superfamily protein</fullName>
    </submittedName>
</protein>
<evidence type="ECO:0000256" key="1">
    <source>
        <dbReference type="ARBA" id="ARBA00010990"/>
    </source>
</evidence>
<keyword evidence="6" id="KW-1185">Reference proteome</keyword>
<evidence type="ECO:0000256" key="2">
    <source>
        <dbReference type="ARBA" id="ARBA00022679"/>
    </source>
</evidence>
<feature type="domain" description="4'-phosphopantetheinyl transferase N-terminal" evidence="4">
    <location>
        <begin position="24"/>
        <end position="99"/>
    </location>
</feature>
<dbReference type="Gene3D" id="3.90.470.20">
    <property type="entry name" value="4'-phosphopantetheinyl transferase domain"/>
    <property type="match status" value="2"/>
</dbReference>
<dbReference type="RefSeq" id="WP_349228235.1">
    <property type="nucleotide sequence ID" value="NZ_JBBMFJ010000002.1"/>
</dbReference>
<evidence type="ECO:0000313" key="6">
    <source>
        <dbReference type="Proteomes" id="UP001437460"/>
    </source>
</evidence>
<dbReference type="Proteomes" id="UP001437460">
    <property type="component" value="Unassembled WGS sequence"/>
</dbReference>
<comment type="caution">
    <text evidence="5">The sequence shown here is derived from an EMBL/GenBank/DDBJ whole genome shotgun (WGS) entry which is preliminary data.</text>
</comment>
<reference evidence="5 6" key="1">
    <citation type="submission" date="2024-03" db="EMBL/GenBank/DDBJ databases">
        <title>Human intestinal bacterial collection.</title>
        <authorList>
            <person name="Pauvert C."/>
            <person name="Hitch T.C.A."/>
            <person name="Clavel T."/>
        </authorList>
    </citation>
    <scope>NUCLEOTIDE SEQUENCE [LARGE SCALE GENOMIC DNA]</scope>
    <source>
        <strain evidence="5 6">CLA-AP-H27</strain>
    </source>
</reference>
<dbReference type="Pfam" id="PF22624">
    <property type="entry name" value="AASDHPPT_N"/>
    <property type="match status" value="1"/>
</dbReference>
<dbReference type="PANTHER" id="PTHR12215:SF10">
    <property type="entry name" value="L-AMINOADIPATE-SEMIALDEHYDE DEHYDROGENASE-PHOSPHOPANTETHEINYL TRANSFERASE"/>
    <property type="match status" value="1"/>
</dbReference>
<dbReference type="InterPro" id="IPR050559">
    <property type="entry name" value="P-Pant_transferase_sf"/>
</dbReference>
<gene>
    <name evidence="5" type="ORF">WMO41_01105</name>
</gene>
<comment type="similarity">
    <text evidence="1">Belongs to the P-Pant transferase superfamily. Gsp/Sfp/HetI/AcpT family.</text>
</comment>
<dbReference type="InterPro" id="IPR037143">
    <property type="entry name" value="4-PPantetheinyl_Trfase_dom_sf"/>
</dbReference>
<dbReference type="PANTHER" id="PTHR12215">
    <property type="entry name" value="PHOSPHOPANTETHEINE TRANSFERASE"/>
    <property type="match status" value="1"/>
</dbReference>
<dbReference type="InterPro" id="IPR008278">
    <property type="entry name" value="4-PPantetheinyl_Trfase_dom"/>
</dbReference>
<sequence>MEVYVSVMRVDAALTKKEEDELKSRLSAARQEKIERLRYEADKRLSLGAGLLLDQGLKRFGLREQTEAFGTVENGKPCLLCHPEIQFNLSHSGSMVMAAFSSCPVGCDVEKKQKARMDVAKRFFAPAEQRVLLSAKTEEERDLLFSRLWTLKESYLKVGGQGMAMALDSFTMELGGQPRLVGTEEGRYRFQEFSLFDYCASVCVQRKEPGKGETFFFSFQNLEDMV</sequence>
<evidence type="ECO:0000259" key="4">
    <source>
        <dbReference type="Pfam" id="PF22624"/>
    </source>
</evidence>
<accession>A0ABV1HIK1</accession>
<dbReference type="GO" id="GO:0016740">
    <property type="term" value="F:transferase activity"/>
    <property type="evidence" value="ECO:0007669"/>
    <property type="project" value="UniProtKB-KW"/>
</dbReference>
<proteinExistence type="inferred from homology"/>